<dbReference type="GO" id="GO:0030620">
    <property type="term" value="F:U2 snRNA binding"/>
    <property type="evidence" value="ECO:0000318"/>
    <property type="project" value="GO_Central"/>
</dbReference>
<dbReference type="InParanoid" id="A2DIS7"/>
<feature type="region of interest" description="Disordered" evidence="1">
    <location>
        <begin position="707"/>
        <end position="742"/>
    </location>
</feature>
<dbReference type="SUPFAM" id="SSF82171">
    <property type="entry name" value="DPP6 N-terminal domain-like"/>
    <property type="match status" value="1"/>
</dbReference>
<protein>
    <recommendedName>
        <fullName evidence="4">DNA damage-binding protein 1</fullName>
    </recommendedName>
</protein>
<feature type="compositionally biased region" description="Low complexity" evidence="1">
    <location>
        <begin position="707"/>
        <end position="720"/>
    </location>
</feature>
<accession>A2DIS7</accession>
<dbReference type="GO" id="GO:0005634">
    <property type="term" value="C:nucleus"/>
    <property type="evidence" value="ECO:0000318"/>
    <property type="project" value="GO_Central"/>
</dbReference>
<name>A2DIS7_TRIV3</name>
<dbReference type="AlphaFoldDB" id="A2DIS7"/>
<gene>
    <name evidence="2" type="ORF">TVAG_432860</name>
</gene>
<dbReference type="GO" id="GO:0000398">
    <property type="term" value="P:mRNA splicing, via spliceosome"/>
    <property type="evidence" value="ECO:0000318"/>
    <property type="project" value="GO_Central"/>
</dbReference>
<proteinExistence type="predicted"/>
<evidence type="ECO:0008006" key="4">
    <source>
        <dbReference type="Google" id="ProtNLM"/>
    </source>
</evidence>
<dbReference type="RefSeq" id="XP_001580676.1">
    <property type="nucleotide sequence ID" value="XM_001580626.1"/>
</dbReference>
<dbReference type="Proteomes" id="UP000001542">
    <property type="component" value="Unassembled WGS sequence"/>
</dbReference>
<feature type="compositionally biased region" description="Acidic residues" evidence="1">
    <location>
        <begin position="729"/>
        <end position="742"/>
    </location>
</feature>
<dbReference type="Gene3D" id="2.130.10.10">
    <property type="entry name" value="YVTN repeat-like/Quinoprotein amine dehydrogenase"/>
    <property type="match status" value="2"/>
</dbReference>
<dbReference type="PANTHER" id="PTHR10644">
    <property type="entry name" value="DNA REPAIR/RNA PROCESSING CPSF FAMILY"/>
    <property type="match status" value="1"/>
</dbReference>
<evidence type="ECO:0000256" key="1">
    <source>
        <dbReference type="SAM" id="MobiDB-lite"/>
    </source>
</evidence>
<dbReference type="InterPro" id="IPR050358">
    <property type="entry name" value="RSE1/DDB1/CFT1"/>
</dbReference>
<dbReference type="VEuPathDB" id="TrichDB:TVAGG3_0562340"/>
<evidence type="ECO:0000313" key="2">
    <source>
        <dbReference type="EMBL" id="EAY19690.1"/>
    </source>
</evidence>
<sequence length="1069" mass="121393">MPGVLITTPLESGKAIYGCFGNFISPDGTTIAVVHPHSVELLTFNEETQNFETILDTPISSNIIDAQMIRTDRSHTDSLMLLCSNFSILHLSFENETIACYEVKSFRMEGAIPNKTIIFKAHGQKIFLSLYQNLLYTIDFSSNFTFEEYFFEKFCPKRMFFSENVLIFEQNDYFIITDNLSEALQSDDIIHYFKIVEIPFEIDYWFLKNQNLFIFTSQNTNTSNVQLHVHNISDFITSEFQNNSAKYFTFHSEHKKKVNYAELLSNESDIFVNLDSLENLIINQENIFHLQNSSEIKLITEISQNILLYTTKYNGFAIIDTLQNRYLIPPEDIGTIRIHKTLKYQGEKIYKLVLCSGYRPSSLDIFGLALKFQKTAVIDSIKAEHLFFKENKIVISGNEKTVFIDKNTLSEITTNNLKTNRETINYFQNENYEIQICPTEIFHFSHQNEKVTSLSSHTSSAIINDKFIVIKKSDTIISLFSHNEESIIFLKEINIEGEICTFNFIYDYLIVTTWDDKPVTVFDIEKGDIVSYYENTRHLFVSCIEIGENLVAFGTSTGTIIVGNLINGSFVKTAEQKIVSTAAILSSFPKTILALISGSEPTIIKVTQTTINFFPILGVEMVKSSVWLSSSDIMTLNDNIVLFGQIIEPVIVRQLTYNFNGIIDCLECSDNGQICFIGREDPFIQNDGLSFVSDQSFIDLIYQTNNQEENPNLTEENPTNYQENHDNLEQENSESVDEDDSEENGRVVLRFLNTNFDELGEIELDKSSSYNSCCMFSVSGRTFLAIATETKQKVGQVIFIEKTDKSLIYLSELSFEKPVLDVTFASNSLIVSALNEITLHSVELTKDGSLYLTALSLQTTRLITKLVSSGSRVMAISCMGDISIFECGYGDLSLENVDDNARRIISGTFLGDYCAILCSLRGEIFGLRGSVGTFSMKNVSRVYIGSIMSTISPWMIITDSKHHEECVGTTLDGSIIMLTMVDDELFEKLSCMENAIIKFKEEKGDNFSANYRRLVTPYYDMPATGFVDGDLIKQNEDELEQIAMRFTLPDNVLESTKTWIRSTRITNLC</sequence>
<reference evidence="2" key="2">
    <citation type="journal article" date="2007" name="Science">
        <title>Draft genome sequence of the sexually transmitted pathogen Trichomonas vaginalis.</title>
        <authorList>
            <person name="Carlton J.M."/>
            <person name="Hirt R.P."/>
            <person name="Silva J.C."/>
            <person name="Delcher A.L."/>
            <person name="Schatz M."/>
            <person name="Zhao Q."/>
            <person name="Wortman J.R."/>
            <person name="Bidwell S.L."/>
            <person name="Alsmark U.C.M."/>
            <person name="Besteiro S."/>
            <person name="Sicheritz-Ponten T."/>
            <person name="Noel C.J."/>
            <person name="Dacks J.B."/>
            <person name="Foster P.G."/>
            <person name="Simillion C."/>
            <person name="Van de Peer Y."/>
            <person name="Miranda-Saavedra D."/>
            <person name="Barton G.J."/>
            <person name="Westrop G.D."/>
            <person name="Mueller S."/>
            <person name="Dessi D."/>
            <person name="Fiori P.L."/>
            <person name="Ren Q."/>
            <person name="Paulsen I."/>
            <person name="Zhang H."/>
            <person name="Bastida-Corcuera F.D."/>
            <person name="Simoes-Barbosa A."/>
            <person name="Brown M.T."/>
            <person name="Hayes R.D."/>
            <person name="Mukherjee M."/>
            <person name="Okumura C.Y."/>
            <person name="Schneider R."/>
            <person name="Smith A.J."/>
            <person name="Vanacova S."/>
            <person name="Villalvazo M."/>
            <person name="Haas B.J."/>
            <person name="Pertea M."/>
            <person name="Feldblyum T.V."/>
            <person name="Utterback T.R."/>
            <person name="Shu C.L."/>
            <person name="Osoegawa K."/>
            <person name="de Jong P.J."/>
            <person name="Hrdy I."/>
            <person name="Horvathova L."/>
            <person name="Zubacova Z."/>
            <person name="Dolezal P."/>
            <person name="Malik S.B."/>
            <person name="Logsdon J.M. Jr."/>
            <person name="Henze K."/>
            <person name="Gupta A."/>
            <person name="Wang C.C."/>
            <person name="Dunne R.L."/>
            <person name="Upcroft J.A."/>
            <person name="Upcroft P."/>
            <person name="White O."/>
            <person name="Salzberg S.L."/>
            <person name="Tang P."/>
            <person name="Chiu C.-H."/>
            <person name="Lee Y.-S."/>
            <person name="Embley T.M."/>
            <person name="Coombs G.H."/>
            <person name="Mottram J.C."/>
            <person name="Tachezy J."/>
            <person name="Fraser-Liggett C.M."/>
            <person name="Johnson P.J."/>
        </authorList>
    </citation>
    <scope>NUCLEOTIDE SEQUENCE [LARGE SCALE GENOMIC DNA]</scope>
    <source>
        <strain evidence="2">G3</strain>
    </source>
</reference>
<dbReference type="GO" id="GO:0005686">
    <property type="term" value="C:U2 snRNP"/>
    <property type="evidence" value="ECO:0000318"/>
    <property type="project" value="GO_Central"/>
</dbReference>
<keyword evidence="3" id="KW-1185">Reference proteome</keyword>
<dbReference type="KEGG" id="tva:5465219"/>
<dbReference type="VEuPathDB" id="TrichDB:TVAG_432860"/>
<dbReference type="STRING" id="5722.A2DIS7"/>
<evidence type="ECO:0000313" key="3">
    <source>
        <dbReference type="Proteomes" id="UP000001542"/>
    </source>
</evidence>
<dbReference type="InterPro" id="IPR036322">
    <property type="entry name" value="WD40_repeat_dom_sf"/>
</dbReference>
<organism evidence="2 3">
    <name type="scientific">Trichomonas vaginalis (strain ATCC PRA-98 / G3)</name>
    <dbReference type="NCBI Taxonomy" id="412133"/>
    <lineage>
        <taxon>Eukaryota</taxon>
        <taxon>Metamonada</taxon>
        <taxon>Parabasalia</taxon>
        <taxon>Trichomonadida</taxon>
        <taxon>Trichomonadidae</taxon>
        <taxon>Trichomonas</taxon>
    </lineage>
</organism>
<reference evidence="2" key="1">
    <citation type="submission" date="2006-10" db="EMBL/GenBank/DDBJ databases">
        <authorList>
            <person name="Amadeo P."/>
            <person name="Zhao Q."/>
            <person name="Wortman J."/>
            <person name="Fraser-Liggett C."/>
            <person name="Carlton J."/>
        </authorList>
    </citation>
    <scope>NUCLEOTIDE SEQUENCE</scope>
    <source>
        <strain evidence="2">G3</strain>
    </source>
</reference>
<dbReference type="InterPro" id="IPR015943">
    <property type="entry name" value="WD40/YVTN_repeat-like_dom_sf"/>
</dbReference>
<dbReference type="EMBL" id="DS113205">
    <property type="protein sequence ID" value="EAY19690.1"/>
    <property type="molecule type" value="Genomic_DNA"/>
</dbReference>
<dbReference type="SUPFAM" id="SSF50978">
    <property type="entry name" value="WD40 repeat-like"/>
    <property type="match status" value="1"/>
</dbReference>